<organism evidence="2 3">
    <name type="scientific">Trueperella pyogenes</name>
    <dbReference type="NCBI Taxonomy" id="1661"/>
    <lineage>
        <taxon>Bacteria</taxon>
        <taxon>Bacillati</taxon>
        <taxon>Actinomycetota</taxon>
        <taxon>Actinomycetes</taxon>
        <taxon>Actinomycetales</taxon>
        <taxon>Actinomycetaceae</taxon>
        <taxon>Trueperella</taxon>
    </lineage>
</organism>
<dbReference type="RefSeq" id="WP_126919961.1">
    <property type="nucleotide sequence ID" value="NZ_CP033905.1"/>
</dbReference>
<name>A0A3Q9GH19_9ACTO</name>
<proteinExistence type="predicted"/>
<evidence type="ECO:0000313" key="2">
    <source>
        <dbReference type="EMBL" id="AZR07819.1"/>
    </source>
</evidence>
<accession>A0A3Q9GH19</accession>
<gene>
    <name evidence="2" type="ORF">EBQ10_03615</name>
</gene>
<evidence type="ECO:0000259" key="1">
    <source>
        <dbReference type="Pfam" id="PF04993"/>
    </source>
</evidence>
<dbReference type="SUPFAM" id="SSF159894">
    <property type="entry name" value="YgaC/TfoX-N like"/>
    <property type="match status" value="1"/>
</dbReference>
<feature type="domain" description="TfoX N-terminal" evidence="1">
    <location>
        <begin position="13"/>
        <end position="64"/>
    </location>
</feature>
<dbReference type="EMBL" id="CP033905">
    <property type="protein sequence ID" value="AZR07819.1"/>
    <property type="molecule type" value="Genomic_DNA"/>
</dbReference>
<dbReference type="Proteomes" id="UP000275951">
    <property type="component" value="Chromosome"/>
</dbReference>
<sequence length="106" mass="12132">MASTQDYLEFVLDLLSEIPEVTHRKMMGEYVLYSVGVIFGSIYDDRFLLKDVPATRKSFVTEQISYYGAKPILLVDSEDPARIARAIEAMFPQLSKPKVKKPRETK</sequence>
<protein>
    <submittedName>
        <fullName evidence="2">Transcriptional regulator</fullName>
    </submittedName>
</protein>
<dbReference type="AlphaFoldDB" id="A0A3Q9GH19"/>
<dbReference type="Pfam" id="PF04993">
    <property type="entry name" value="TfoX_N"/>
    <property type="match status" value="1"/>
</dbReference>
<dbReference type="InterPro" id="IPR007076">
    <property type="entry name" value="TfoX_N"/>
</dbReference>
<evidence type="ECO:0000313" key="3">
    <source>
        <dbReference type="Proteomes" id="UP000275951"/>
    </source>
</evidence>
<dbReference type="Gene3D" id="3.30.1460.30">
    <property type="entry name" value="YgaC/TfoX-N like chaperone"/>
    <property type="match status" value="1"/>
</dbReference>
<reference evidence="2 3" key="1">
    <citation type="submission" date="2018-11" db="EMBL/GenBank/DDBJ databases">
        <title>Multidrug-resistant genes are associated with an 42-kb island TGI1 carrying a complex class 1 integron in a Trueperella pyogenes.</title>
        <authorList>
            <person name="Dong W."/>
        </authorList>
    </citation>
    <scope>NUCLEOTIDE SEQUENCE [LARGE SCALE GENOMIC DNA]</scope>
    <source>
        <strain evidence="2 3">TP4</strain>
    </source>
</reference>